<dbReference type="Proteomes" id="UP000271849">
    <property type="component" value="Chromosome"/>
</dbReference>
<feature type="domain" description="dUTPase-like" evidence="1">
    <location>
        <begin position="42"/>
        <end position="125"/>
    </location>
</feature>
<reference evidence="3" key="1">
    <citation type="submission" date="2018-09" db="EMBL/GenBank/DDBJ databases">
        <authorList>
            <person name="Manzano-Marin A."/>
            <person name="Manzano-Marin A."/>
        </authorList>
    </citation>
    <scope>NUCLEOTIDE SEQUENCE [LARGE SCALE GENOMIC DNA]</scope>
    <source>
        <strain evidence="3">BuCistrobi</strain>
    </source>
</reference>
<dbReference type="SUPFAM" id="SSF51283">
    <property type="entry name" value="dUTPase-like"/>
    <property type="match status" value="1"/>
</dbReference>
<dbReference type="EMBL" id="LR025085">
    <property type="protein sequence ID" value="VAX76875.1"/>
    <property type="molecule type" value="Genomic_DNA"/>
</dbReference>
<dbReference type="InterPro" id="IPR036157">
    <property type="entry name" value="dUTPase-like_sf"/>
</dbReference>
<protein>
    <submittedName>
        <fullName evidence="2">Deoxyuridine 5'-triphosphate nucleotidohydrolase, partial</fullName>
        <ecNumber evidence="2">3.6.1.23</ecNumber>
    </submittedName>
</protein>
<proteinExistence type="predicted"/>
<evidence type="ECO:0000313" key="3">
    <source>
        <dbReference type="Proteomes" id="UP000271849"/>
    </source>
</evidence>
<dbReference type="STRING" id="1921549.GCA_900128825_00379"/>
<dbReference type="GO" id="GO:0004170">
    <property type="term" value="F:dUTP diphosphatase activity"/>
    <property type="evidence" value="ECO:0007669"/>
    <property type="project" value="UniProtKB-EC"/>
</dbReference>
<dbReference type="InterPro" id="IPR029054">
    <property type="entry name" value="dUTPase-like"/>
</dbReference>
<dbReference type="EC" id="3.6.1.23" evidence="2"/>
<name>A0A3B1E1E1_9GAMM</name>
<dbReference type="RefSeq" id="WP_158349232.1">
    <property type="nucleotide sequence ID" value="NZ_LR025085.1"/>
</dbReference>
<evidence type="ECO:0000259" key="1">
    <source>
        <dbReference type="Pfam" id="PF00692"/>
    </source>
</evidence>
<accession>A0A3B1E1E1</accession>
<evidence type="ECO:0000313" key="2">
    <source>
        <dbReference type="EMBL" id="VAX76875.1"/>
    </source>
</evidence>
<organism evidence="2 3">
    <name type="scientific">Buchnera aphidicola</name>
    <name type="common">Cinara strobi</name>
    <dbReference type="NCBI Taxonomy" id="1921549"/>
    <lineage>
        <taxon>Bacteria</taxon>
        <taxon>Pseudomonadati</taxon>
        <taxon>Pseudomonadota</taxon>
        <taxon>Gammaproteobacteria</taxon>
        <taxon>Enterobacterales</taxon>
        <taxon>Erwiniaceae</taxon>
        <taxon>Buchnera</taxon>
    </lineage>
</organism>
<dbReference type="AlphaFoldDB" id="A0A3B1E1E1"/>
<dbReference type="OrthoDB" id="9809956at2"/>
<sequence length="129" mass="15208">MYVKLFLKNIKIIDARIGTVFSFVEYEYQKTIIFFLRACIFEKKYILPSQTLLISTGILIKRSDQLYKYSITYLKDMKKKYGLVIGNPLNIMNSFSSFFELKISLWNCGKYKVYINPGLKIARLFISLK</sequence>
<dbReference type="Pfam" id="PF00692">
    <property type="entry name" value="dUTPase"/>
    <property type="match status" value="1"/>
</dbReference>
<keyword evidence="2" id="KW-0378">Hydrolase</keyword>
<gene>
    <name evidence="2" type="primary">dut</name>
    <name evidence="2" type="ORF">BUCINSTRO3249_0379</name>
</gene>
<dbReference type="Gene3D" id="2.70.40.10">
    <property type="match status" value="1"/>
</dbReference>